<feature type="region of interest" description="Disordered" evidence="1">
    <location>
        <begin position="25"/>
        <end position="57"/>
    </location>
</feature>
<dbReference type="InterPro" id="IPR019606">
    <property type="entry name" value="GerMN"/>
</dbReference>
<feature type="compositionally biased region" description="Polar residues" evidence="1">
    <location>
        <begin position="46"/>
        <end position="56"/>
    </location>
</feature>
<protein>
    <recommendedName>
        <fullName evidence="3">GerMN domain-containing protein</fullName>
    </recommendedName>
</protein>
<feature type="signal peptide" evidence="2">
    <location>
        <begin position="1"/>
        <end position="19"/>
    </location>
</feature>
<comment type="caution">
    <text evidence="4">The sequence shown here is derived from an EMBL/GenBank/DDBJ whole genome shotgun (WGS) entry which is preliminary data.</text>
</comment>
<dbReference type="Proteomes" id="UP001500190">
    <property type="component" value="Unassembled WGS sequence"/>
</dbReference>
<evidence type="ECO:0000259" key="3">
    <source>
        <dbReference type="SMART" id="SM00909"/>
    </source>
</evidence>
<feature type="chain" id="PRO_5047123539" description="GerMN domain-containing protein" evidence="2">
    <location>
        <begin position="20"/>
        <end position="197"/>
    </location>
</feature>
<evidence type="ECO:0000256" key="1">
    <source>
        <dbReference type="SAM" id="MobiDB-lite"/>
    </source>
</evidence>
<evidence type="ECO:0000313" key="5">
    <source>
        <dbReference type="Proteomes" id="UP001500190"/>
    </source>
</evidence>
<feature type="compositionally biased region" description="Low complexity" evidence="1">
    <location>
        <begin position="29"/>
        <end position="39"/>
    </location>
</feature>
<sequence>MRTVSKAIAGLLTAIVTLAACGVPVQSTPEPVEPGSVPSELRDGGQTPSPQPSATTHKLPLQVNFVRNNQLVSIRREEPAGTPADRLSTVIKDLIAGPTKTEQANGITTALPPGLTLSIVELQGTRVVLQLSGDTEGRSATENVLAVGQIVLSATALPSVDEVTFSRDGVPVEALLADGALTTDALTAADYASLRAR</sequence>
<keyword evidence="5" id="KW-1185">Reference proteome</keyword>
<accession>A0ABP4NZ69</accession>
<evidence type="ECO:0000313" key="4">
    <source>
        <dbReference type="EMBL" id="GAA1567739.1"/>
    </source>
</evidence>
<name>A0ABP4NZ69_9ACTN</name>
<reference evidence="5" key="1">
    <citation type="journal article" date="2019" name="Int. J. Syst. Evol. Microbiol.">
        <title>The Global Catalogue of Microorganisms (GCM) 10K type strain sequencing project: providing services to taxonomists for standard genome sequencing and annotation.</title>
        <authorList>
            <consortium name="The Broad Institute Genomics Platform"/>
            <consortium name="The Broad Institute Genome Sequencing Center for Infectious Disease"/>
            <person name="Wu L."/>
            <person name="Ma J."/>
        </authorList>
    </citation>
    <scope>NUCLEOTIDE SEQUENCE [LARGE SCALE GENOMIC DNA]</scope>
    <source>
        <strain evidence="5">JCM 14304</strain>
    </source>
</reference>
<proteinExistence type="predicted"/>
<dbReference type="PROSITE" id="PS51257">
    <property type="entry name" value="PROKAR_LIPOPROTEIN"/>
    <property type="match status" value="1"/>
</dbReference>
<dbReference type="Pfam" id="PF10646">
    <property type="entry name" value="Germane"/>
    <property type="match status" value="1"/>
</dbReference>
<gene>
    <name evidence="4" type="ORF">GCM10009742_06970</name>
</gene>
<dbReference type="EMBL" id="BAAAND010000001">
    <property type="protein sequence ID" value="GAA1567739.1"/>
    <property type="molecule type" value="Genomic_DNA"/>
</dbReference>
<organism evidence="4 5">
    <name type="scientific">Kribbella karoonensis</name>
    <dbReference type="NCBI Taxonomy" id="324851"/>
    <lineage>
        <taxon>Bacteria</taxon>
        <taxon>Bacillati</taxon>
        <taxon>Actinomycetota</taxon>
        <taxon>Actinomycetes</taxon>
        <taxon>Propionibacteriales</taxon>
        <taxon>Kribbellaceae</taxon>
        <taxon>Kribbella</taxon>
    </lineage>
</organism>
<evidence type="ECO:0000256" key="2">
    <source>
        <dbReference type="SAM" id="SignalP"/>
    </source>
</evidence>
<dbReference type="RefSeq" id="WP_344187873.1">
    <property type="nucleotide sequence ID" value="NZ_BAAAND010000001.1"/>
</dbReference>
<keyword evidence="2" id="KW-0732">Signal</keyword>
<dbReference type="SMART" id="SM00909">
    <property type="entry name" value="Germane"/>
    <property type="match status" value="1"/>
</dbReference>
<feature type="domain" description="GerMN" evidence="3">
    <location>
        <begin position="87"/>
        <end position="176"/>
    </location>
</feature>